<name>A0A0A9DJW2_ARUDO</name>
<organism evidence="1">
    <name type="scientific">Arundo donax</name>
    <name type="common">Giant reed</name>
    <name type="synonym">Donax arundinaceus</name>
    <dbReference type="NCBI Taxonomy" id="35708"/>
    <lineage>
        <taxon>Eukaryota</taxon>
        <taxon>Viridiplantae</taxon>
        <taxon>Streptophyta</taxon>
        <taxon>Embryophyta</taxon>
        <taxon>Tracheophyta</taxon>
        <taxon>Spermatophyta</taxon>
        <taxon>Magnoliopsida</taxon>
        <taxon>Liliopsida</taxon>
        <taxon>Poales</taxon>
        <taxon>Poaceae</taxon>
        <taxon>PACMAD clade</taxon>
        <taxon>Arundinoideae</taxon>
        <taxon>Arundineae</taxon>
        <taxon>Arundo</taxon>
    </lineage>
</organism>
<accession>A0A0A9DJW2</accession>
<dbReference type="AlphaFoldDB" id="A0A0A9DJW2"/>
<evidence type="ECO:0000313" key="1">
    <source>
        <dbReference type="EMBL" id="JAD88879.1"/>
    </source>
</evidence>
<reference evidence="1" key="1">
    <citation type="submission" date="2014-09" db="EMBL/GenBank/DDBJ databases">
        <authorList>
            <person name="Magalhaes I.L.F."/>
            <person name="Oliveira U."/>
            <person name="Santos F.R."/>
            <person name="Vidigal T.H.D.A."/>
            <person name="Brescovit A.D."/>
            <person name="Santos A.J."/>
        </authorList>
    </citation>
    <scope>NUCLEOTIDE SEQUENCE</scope>
    <source>
        <tissue evidence="1">Shoot tissue taken approximately 20 cm above the soil surface</tissue>
    </source>
</reference>
<protein>
    <submittedName>
        <fullName evidence="1">Uncharacterized protein</fullName>
    </submittedName>
</protein>
<dbReference type="EMBL" id="GBRH01209016">
    <property type="protein sequence ID" value="JAD88879.1"/>
    <property type="molecule type" value="Transcribed_RNA"/>
</dbReference>
<proteinExistence type="predicted"/>
<sequence length="28" mass="3346">MLFCLDLHVLCRREIGIQDGLKHSQSFW</sequence>
<reference evidence="1" key="2">
    <citation type="journal article" date="2015" name="Data Brief">
        <title>Shoot transcriptome of the giant reed, Arundo donax.</title>
        <authorList>
            <person name="Barrero R.A."/>
            <person name="Guerrero F.D."/>
            <person name="Moolhuijzen P."/>
            <person name="Goolsby J.A."/>
            <person name="Tidwell J."/>
            <person name="Bellgard S.E."/>
            <person name="Bellgard M.I."/>
        </authorList>
    </citation>
    <scope>NUCLEOTIDE SEQUENCE</scope>
    <source>
        <tissue evidence="1">Shoot tissue taken approximately 20 cm above the soil surface</tissue>
    </source>
</reference>